<evidence type="ECO:0000259" key="1">
    <source>
        <dbReference type="Pfam" id="PF01872"/>
    </source>
</evidence>
<dbReference type="PANTHER" id="PTHR38011">
    <property type="entry name" value="DIHYDROFOLATE REDUCTASE FAMILY PROTEIN (AFU_ORTHOLOGUE AFUA_8G06820)"/>
    <property type="match status" value="1"/>
</dbReference>
<evidence type="ECO:0000313" key="2">
    <source>
        <dbReference type="EMBL" id="NIJ01376.1"/>
    </source>
</evidence>
<reference evidence="2 3" key="1">
    <citation type="submission" date="2020-03" db="EMBL/GenBank/DDBJ databases">
        <title>Genomic Encyclopedia of Type Strains, Phase III (KMG-III): the genomes of soil and plant-associated and newly described type strains.</title>
        <authorList>
            <person name="Whitman W."/>
        </authorList>
    </citation>
    <scope>NUCLEOTIDE SEQUENCE [LARGE SCALE GENOMIC DNA]</scope>
    <source>
        <strain evidence="2 3">CECT 4207</strain>
    </source>
</reference>
<name>A0ABX0THQ3_9MICC</name>
<dbReference type="RefSeq" id="WP_167265132.1">
    <property type="nucleotide sequence ID" value="NZ_BAAAVO010000013.1"/>
</dbReference>
<gene>
    <name evidence="2" type="ORF">FHR86_001697</name>
</gene>
<dbReference type="InterPro" id="IPR002734">
    <property type="entry name" value="RibDG_C"/>
</dbReference>
<proteinExistence type="predicted"/>
<protein>
    <submittedName>
        <fullName evidence="2">Dihydrofolate reductase</fullName>
    </submittedName>
</protein>
<dbReference type="Proteomes" id="UP000802392">
    <property type="component" value="Unassembled WGS sequence"/>
</dbReference>
<dbReference type="PANTHER" id="PTHR38011:SF11">
    <property type="entry name" value="2,5-DIAMINO-6-RIBOSYLAMINO-4(3H)-PYRIMIDINONE 5'-PHOSPHATE REDUCTASE"/>
    <property type="match status" value="1"/>
</dbReference>
<dbReference type="SUPFAM" id="SSF53597">
    <property type="entry name" value="Dihydrofolate reductase-like"/>
    <property type="match status" value="1"/>
</dbReference>
<dbReference type="EMBL" id="JAAOZD010000003">
    <property type="protein sequence ID" value="NIJ01376.1"/>
    <property type="molecule type" value="Genomic_DNA"/>
</dbReference>
<accession>A0ABX0THQ3</accession>
<comment type="caution">
    <text evidence="2">The sequence shown here is derived from an EMBL/GenBank/DDBJ whole genome shotgun (WGS) entry which is preliminary data.</text>
</comment>
<dbReference type="Gene3D" id="3.40.430.10">
    <property type="entry name" value="Dihydrofolate Reductase, subunit A"/>
    <property type="match status" value="1"/>
</dbReference>
<evidence type="ECO:0000313" key="3">
    <source>
        <dbReference type="Proteomes" id="UP000802392"/>
    </source>
</evidence>
<dbReference type="Pfam" id="PF01872">
    <property type="entry name" value="RibD_C"/>
    <property type="match status" value="1"/>
</dbReference>
<dbReference type="InterPro" id="IPR024072">
    <property type="entry name" value="DHFR-like_dom_sf"/>
</dbReference>
<sequence length="200" mass="21622">MRELVYYVAVSLDGYIAGPDGQFDAFPAEGDHMVAQVERFPDALPTVAAEAMGLDQTQGMFDAVVMGWNTYAVGLPAGMTSPYQHLRQVVFSRSRTEADIPGEHPNLQVTNEAPVDVVRRLKSQQGKSVWLCGGGQLATQLAGEIDRLVLKRSPLLFGDGIPLFAPGTYRPSAFEEISTTTFGSGVVISEYLRRASPSQG</sequence>
<keyword evidence="3" id="KW-1185">Reference proteome</keyword>
<dbReference type="InterPro" id="IPR050765">
    <property type="entry name" value="Riboflavin_Biosynth_HTPR"/>
</dbReference>
<organism evidence="2 3">
    <name type="scientific">Paenarthrobacter ilicis</name>
    <dbReference type="NCBI Taxonomy" id="43665"/>
    <lineage>
        <taxon>Bacteria</taxon>
        <taxon>Bacillati</taxon>
        <taxon>Actinomycetota</taxon>
        <taxon>Actinomycetes</taxon>
        <taxon>Micrococcales</taxon>
        <taxon>Micrococcaceae</taxon>
        <taxon>Paenarthrobacter</taxon>
    </lineage>
</organism>
<feature type="domain" description="Bacterial bifunctional deaminase-reductase C-terminal" evidence="1">
    <location>
        <begin position="4"/>
        <end position="187"/>
    </location>
</feature>